<evidence type="ECO:0000313" key="11">
    <source>
        <dbReference type="EMBL" id="GHD31641.1"/>
    </source>
</evidence>
<evidence type="ECO:0000256" key="4">
    <source>
        <dbReference type="ARBA" id="ARBA00022723"/>
    </source>
</evidence>
<keyword evidence="6 10" id="KW-0411">Iron-sulfur</keyword>
<reference evidence="11" key="1">
    <citation type="journal article" date="2014" name="Int. J. Syst. Evol. Microbiol.">
        <title>Complete genome sequence of Corynebacterium casei LMG S-19264T (=DSM 44701T), isolated from a smear-ripened cheese.</title>
        <authorList>
            <consortium name="US DOE Joint Genome Institute (JGI-PGF)"/>
            <person name="Walter F."/>
            <person name="Albersmeier A."/>
            <person name="Kalinowski J."/>
            <person name="Ruckert C."/>
        </authorList>
    </citation>
    <scope>NUCLEOTIDE SEQUENCE</scope>
    <source>
        <strain evidence="11">KCTC 23430</strain>
    </source>
</reference>
<evidence type="ECO:0000256" key="8">
    <source>
        <dbReference type="ARBA" id="ARBA00032788"/>
    </source>
</evidence>
<dbReference type="GO" id="GO:0051537">
    <property type="term" value="F:2 iron, 2 sulfur cluster binding"/>
    <property type="evidence" value="ECO:0007669"/>
    <property type="project" value="UniProtKB-KW"/>
</dbReference>
<dbReference type="SUPFAM" id="SSF52833">
    <property type="entry name" value="Thioredoxin-like"/>
    <property type="match status" value="1"/>
</dbReference>
<comment type="caution">
    <text evidence="11">The sequence shown here is derived from an EMBL/GenBank/DDBJ whole genome shotgun (WGS) entry which is preliminary data.</text>
</comment>
<dbReference type="InterPro" id="IPR036249">
    <property type="entry name" value="Thioredoxin-like_sf"/>
</dbReference>
<comment type="cofactor">
    <cofactor evidence="10">
        <name>[2Fe-2S] cluster</name>
        <dbReference type="ChEBI" id="CHEBI:190135"/>
    </cofactor>
    <text evidence="10">Binds 1 [2Fe-2S] cluster.</text>
</comment>
<evidence type="ECO:0000256" key="10">
    <source>
        <dbReference type="PIRSR" id="PIRSR000216-1"/>
    </source>
</evidence>
<keyword evidence="4 10" id="KW-0479">Metal-binding</keyword>
<dbReference type="InterPro" id="IPR028431">
    <property type="entry name" value="NADP_DH_HndA-like"/>
</dbReference>
<dbReference type="Gene3D" id="1.10.10.1590">
    <property type="entry name" value="NADH-quinone oxidoreductase subunit E"/>
    <property type="match status" value="1"/>
</dbReference>
<dbReference type="GO" id="GO:0046872">
    <property type="term" value="F:metal ion binding"/>
    <property type="evidence" value="ECO:0007669"/>
    <property type="project" value="UniProtKB-KW"/>
</dbReference>
<evidence type="ECO:0000256" key="5">
    <source>
        <dbReference type="ARBA" id="ARBA00023004"/>
    </source>
</evidence>
<dbReference type="PIRSF" id="PIRSF000216">
    <property type="entry name" value="NADH_DH_24kDa"/>
    <property type="match status" value="1"/>
</dbReference>
<dbReference type="AlphaFoldDB" id="A0A919CJQ9"/>
<dbReference type="Gene3D" id="3.40.30.10">
    <property type="entry name" value="Glutaredoxin"/>
    <property type="match status" value="1"/>
</dbReference>
<feature type="binding site" evidence="10">
    <location>
        <position position="120"/>
    </location>
    <ligand>
        <name>[2Fe-2S] cluster</name>
        <dbReference type="ChEBI" id="CHEBI:190135"/>
    </ligand>
</feature>
<evidence type="ECO:0000313" key="12">
    <source>
        <dbReference type="Proteomes" id="UP000644693"/>
    </source>
</evidence>
<keyword evidence="3 10" id="KW-0001">2Fe-2S</keyword>
<dbReference type="NCBIfam" id="NF004638">
    <property type="entry name" value="PRK05988.1"/>
    <property type="match status" value="1"/>
</dbReference>
<dbReference type="Proteomes" id="UP000644693">
    <property type="component" value="Unassembled WGS sequence"/>
</dbReference>
<keyword evidence="12" id="KW-1185">Reference proteome</keyword>
<evidence type="ECO:0000256" key="1">
    <source>
        <dbReference type="ARBA" id="ARBA00010643"/>
    </source>
</evidence>
<evidence type="ECO:0000256" key="7">
    <source>
        <dbReference type="ARBA" id="ARBA00031580"/>
    </source>
</evidence>
<dbReference type="GO" id="GO:0016491">
    <property type="term" value="F:oxidoreductase activity"/>
    <property type="evidence" value="ECO:0007669"/>
    <property type="project" value="InterPro"/>
</dbReference>
<dbReference type="RefSeq" id="WP_189476770.1">
    <property type="nucleotide sequence ID" value="NZ_BMYM01000001.1"/>
</dbReference>
<sequence length="152" mass="16074">MNDIRIEECISRYRDVPGGLLPMLHSIQHALGYVPADAVPAIATAINRSRAEVHGVLSFYHDFRETPPARHTVQICVSEACQANGADALKAHAEASLGVAVGHSSGGDVALEPVYCLGNCACGPSVRIGDAVHARVDADQFDALMAAMRQEA</sequence>
<organism evidence="11 12">
    <name type="scientific">Parahalioglobus pacificus</name>
    <dbReference type="NCBI Taxonomy" id="930806"/>
    <lineage>
        <taxon>Bacteria</taxon>
        <taxon>Pseudomonadati</taxon>
        <taxon>Pseudomonadota</taxon>
        <taxon>Gammaproteobacteria</taxon>
        <taxon>Cellvibrionales</taxon>
        <taxon>Halieaceae</taxon>
        <taxon>Parahalioglobus</taxon>
    </lineage>
</organism>
<dbReference type="PANTHER" id="PTHR43342:SF1">
    <property type="entry name" value="BIFURCATING [FEFE] HYDROGENASE GAMMA SUBUNIT"/>
    <property type="match status" value="1"/>
</dbReference>
<protein>
    <recommendedName>
        <fullName evidence="2">NADH-quinone oxidoreductase subunit E</fullName>
    </recommendedName>
    <alternativeName>
        <fullName evidence="7">NADH dehydrogenase I subunit E</fullName>
    </alternativeName>
    <alternativeName>
        <fullName evidence="8">NDH-1 subunit E</fullName>
    </alternativeName>
</protein>
<accession>A0A919CJQ9</accession>
<evidence type="ECO:0000256" key="9">
    <source>
        <dbReference type="ARBA" id="ARBA00034078"/>
    </source>
</evidence>
<dbReference type="EMBL" id="BMYM01000001">
    <property type="protein sequence ID" value="GHD31641.1"/>
    <property type="molecule type" value="Genomic_DNA"/>
</dbReference>
<evidence type="ECO:0000256" key="3">
    <source>
        <dbReference type="ARBA" id="ARBA00022714"/>
    </source>
</evidence>
<feature type="binding site" evidence="10">
    <location>
        <position position="116"/>
    </location>
    <ligand>
        <name>[2Fe-2S] cluster</name>
        <dbReference type="ChEBI" id="CHEBI:190135"/>
    </ligand>
</feature>
<proteinExistence type="inferred from homology"/>
<dbReference type="InterPro" id="IPR002023">
    <property type="entry name" value="NuoE-like"/>
</dbReference>
<comment type="similarity">
    <text evidence="1">Belongs to the complex I 24 kDa subunit family.</text>
</comment>
<keyword evidence="5 10" id="KW-0408">Iron</keyword>
<reference evidence="11" key="2">
    <citation type="submission" date="2020-09" db="EMBL/GenBank/DDBJ databases">
        <authorList>
            <person name="Sun Q."/>
            <person name="Kim S."/>
        </authorList>
    </citation>
    <scope>NUCLEOTIDE SEQUENCE</scope>
    <source>
        <strain evidence="11">KCTC 23430</strain>
    </source>
</reference>
<dbReference type="CDD" id="cd03081">
    <property type="entry name" value="TRX_Fd_NuoE_FDH_gamma"/>
    <property type="match status" value="1"/>
</dbReference>
<dbReference type="Pfam" id="PF01257">
    <property type="entry name" value="2Fe-2S_thioredx"/>
    <property type="match status" value="1"/>
</dbReference>
<dbReference type="InterPro" id="IPR041921">
    <property type="entry name" value="NuoE_N"/>
</dbReference>
<feature type="binding site" evidence="10">
    <location>
        <position position="76"/>
    </location>
    <ligand>
        <name>[2Fe-2S] cluster</name>
        <dbReference type="ChEBI" id="CHEBI:190135"/>
    </ligand>
</feature>
<gene>
    <name evidence="11" type="primary">nuoE</name>
    <name evidence="11" type="ORF">GCM10007053_14910</name>
</gene>
<feature type="binding site" evidence="10">
    <location>
        <position position="81"/>
    </location>
    <ligand>
        <name>[2Fe-2S] cluster</name>
        <dbReference type="ChEBI" id="CHEBI:190135"/>
    </ligand>
</feature>
<evidence type="ECO:0000256" key="6">
    <source>
        <dbReference type="ARBA" id="ARBA00023014"/>
    </source>
</evidence>
<dbReference type="PANTHER" id="PTHR43342">
    <property type="entry name" value="NADH-QUINONE OXIDOREDUCTASE, E SUBUNIT"/>
    <property type="match status" value="1"/>
</dbReference>
<evidence type="ECO:0000256" key="2">
    <source>
        <dbReference type="ARBA" id="ARBA00019898"/>
    </source>
</evidence>
<name>A0A919CJQ9_9GAMM</name>
<comment type="cofactor">
    <cofactor evidence="9">
        <name>[2Fe-2S] cluster</name>
        <dbReference type="ChEBI" id="CHEBI:190135"/>
    </cofactor>
</comment>